<dbReference type="EMBL" id="FOTI01000051">
    <property type="protein sequence ID" value="SFM00045.1"/>
    <property type="molecule type" value="Genomic_DNA"/>
</dbReference>
<evidence type="ECO:0000313" key="3">
    <source>
        <dbReference type="Proteomes" id="UP000199006"/>
    </source>
</evidence>
<dbReference type="GO" id="GO:0008270">
    <property type="term" value="F:zinc ion binding"/>
    <property type="evidence" value="ECO:0007669"/>
    <property type="project" value="UniProtKB-KW"/>
</dbReference>
<dbReference type="AlphaFoldDB" id="A0A1I4MAH1"/>
<keyword evidence="2" id="KW-0863">Zinc-finger</keyword>
<dbReference type="RefSeq" id="WP_143070176.1">
    <property type="nucleotide sequence ID" value="NZ_FOTI01000051.1"/>
</dbReference>
<dbReference type="Proteomes" id="UP000199006">
    <property type="component" value="Unassembled WGS sequence"/>
</dbReference>
<keyword evidence="2" id="KW-0479">Metal-binding</keyword>
<evidence type="ECO:0000259" key="1">
    <source>
        <dbReference type="Pfam" id="PF14690"/>
    </source>
</evidence>
<accession>A0A1I4MAH1</accession>
<keyword evidence="3" id="KW-1185">Reference proteome</keyword>
<reference evidence="2 3" key="1">
    <citation type="submission" date="2016-10" db="EMBL/GenBank/DDBJ databases">
        <authorList>
            <person name="de Groot N.N."/>
        </authorList>
    </citation>
    <scope>NUCLEOTIDE SEQUENCE [LARGE SCALE GENOMIC DNA]</scope>
    <source>
        <strain evidence="2 3">ATCC 51327</strain>
    </source>
</reference>
<keyword evidence="2" id="KW-0862">Zinc</keyword>
<feature type="domain" description="Transposase IS204/IS1001/IS1096/IS1165 zinc-finger" evidence="1">
    <location>
        <begin position="38"/>
        <end position="76"/>
    </location>
</feature>
<dbReference type="OrthoDB" id="2110692at2"/>
<sequence>MHNNLITDLMDLPDLVATDLIKTEEYLVFVADYKIDHVKCPVCGKKAEKIHDRKTQMIQDTSLRDKKTVIRLEKKR</sequence>
<organism evidence="2 3">
    <name type="scientific">Halanaerobium salsuginis</name>
    <dbReference type="NCBI Taxonomy" id="29563"/>
    <lineage>
        <taxon>Bacteria</taxon>
        <taxon>Bacillati</taxon>
        <taxon>Bacillota</taxon>
        <taxon>Clostridia</taxon>
        <taxon>Halanaerobiales</taxon>
        <taxon>Halanaerobiaceae</taxon>
        <taxon>Halanaerobium</taxon>
    </lineage>
</organism>
<name>A0A1I4MAH1_9FIRM</name>
<proteinExistence type="predicted"/>
<evidence type="ECO:0000313" key="2">
    <source>
        <dbReference type="EMBL" id="SFM00045.1"/>
    </source>
</evidence>
<protein>
    <submittedName>
        <fullName evidence="2">Zinc-finger of transposase IS204/IS1001/IS1096/IS1165</fullName>
    </submittedName>
</protein>
<dbReference type="InterPro" id="IPR029261">
    <property type="entry name" value="Transposase_Znf"/>
</dbReference>
<dbReference type="Pfam" id="PF14690">
    <property type="entry name" value="Zn_ribbon_ISL3"/>
    <property type="match status" value="1"/>
</dbReference>
<gene>
    <name evidence="2" type="ORF">SAMN02983006_02544</name>
</gene>
<feature type="non-terminal residue" evidence="2">
    <location>
        <position position="76"/>
    </location>
</feature>